<proteinExistence type="predicted"/>
<reference evidence="2" key="1">
    <citation type="submission" date="2023-03" db="EMBL/GenBank/DDBJ databases">
        <title>Edaphobacter sp.</title>
        <authorList>
            <person name="Huber K.J."/>
            <person name="Papendorf J."/>
            <person name="Pilke C."/>
            <person name="Bunk B."/>
            <person name="Sproeer C."/>
            <person name="Pester M."/>
        </authorList>
    </citation>
    <scope>NUCLEOTIDE SEQUENCE</scope>
    <source>
        <strain evidence="1">DSM 109919</strain>
        <strain evidence="2">DSM 109920</strain>
    </source>
</reference>
<evidence type="ECO:0000313" key="1">
    <source>
        <dbReference type="EMBL" id="XBH11253.1"/>
    </source>
</evidence>
<evidence type="ECO:0000313" key="2">
    <source>
        <dbReference type="EMBL" id="XBH14683.1"/>
    </source>
</evidence>
<accession>A0AAU7D1Y7</accession>
<protein>
    <submittedName>
        <fullName evidence="2">Uncharacterized protein</fullName>
    </submittedName>
</protein>
<dbReference type="AlphaFoldDB" id="A0AAU7DC31"/>
<dbReference type="EMBL" id="CP121195">
    <property type="protein sequence ID" value="XBH14683.1"/>
    <property type="molecule type" value="Genomic_DNA"/>
</dbReference>
<organism evidence="2">
    <name type="scientific">Edaphobacter paludis</name>
    <dbReference type="NCBI Taxonomy" id="3035702"/>
    <lineage>
        <taxon>Bacteria</taxon>
        <taxon>Pseudomonadati</taxon>
        <taxon>Acidobacteriota</taxon>
        <taxon>Terriglobia</taxon>
        <taxon>Terriglobales</taxon>
        <taxon>Acidobacteriaceae</taxon>
        <taxon>Edaphobacter</taxon>
    </lineage>
</organism>
<dbReference type="EMBL" id="CP121194">
    <property type="protein sequence ID" value="XBH11253.1"/>
    <property type="molecule type" value="Genomic_DNA"/>
</dbReference>
<dbReference type="SUPFAM" id="SSF56935">
    <property type="entry name" value="Porins"/>
    <property type="match status" value="1"/>
</dbReference>
<name>A0AAU7DC31_9BACT</name>
<dbReference type="KEGG" id="epl:P4G45_05865"/>
<sequence>MMSSNSMMSLLPNRWRMALAVSSIFITVGLIMGTPSSAQDKSPVTMPTPSDNIRYGYVIHQSVDLGGHIVDHSGSGAVYDTMVNLQSGPRILNQSLDLRAVNPSHAILFDHLSTSSFGYGGDPNSVSFLNVVKGKLYDFRGSFRRDRQYFDYNLLANPLIPPTSSPYVPLLDTPHLYNTVRRMTDLNLTLAPLSIVSVRLSYNHNISEGPSNSTLHYGTEALLSQFWRNSTDSWIVGADWKPVQRTSFSYDEFITHYKGNTSWQLTGLNYQLSNGTPVSLGIDISSIWKTPCAAPFRVDGTVSPTCNGYLAYSRSAPTRTLIPTEQLRFQSASIPNITMNGRLLYSAATNNLDHLNEMFNGLSSKIRESLITGAARVHRINVNGDYSLTWQITPTIIATNLFDFWDFRMPGTNNFTTTTYAGTTMLAPPGAATTTTASDYQFLNQKTKTNTFVVAWDVTGRARVSVGYRYRSRIITDAGGDFIPIHENWGLFGVSLRPTPQWRINLNVDAMYADNAFTRISPRQLQHYIMRTTYKPHLWLTFSGTVNIRESRDNIQTVNHLEHNRDFSFGTSISPSEHWSLDLNYAYDSVYSSTIECYASTPAPSLSGIAPPVCVAAGTPWLSTGYYNAPTQFGSIGFMLSPVKRVRLNGGYQMSTVNGTSNFINIRQVSGSLQSQFQSPYANLVIDIAPNWSWKANYNYYGYGEGSPIGPTLPRSFRGNVYTLAVHYAF</sequence>
<accession>A0AAU7DC31</accession>
<dbReference type="RefSeq" id="WP_348268741.1">
    <property type="nucleotide sequence ID" value="NZ_CP121194.1"/>
</dbReference>
<gene>
    <name evidence="1" type="ORF">P4G45_05865</name>
    <name evidence="2" type="ORF">P8936_05840</name>
</gene>